<dbReference type="PANTHER" id="PTHR38450:SF2">
    <property type="entry name" value="STAGE V SPORULATION PROTEIN AEB"/>
    <property type="match status" value="1"/>
</dbReference>
<dbReference type="InterPro" id="IPR014204">
    <property type="entry name" value="Spore_V_AE"/>
</dbReference>
<dbReference type="PANTHER" id="PTHR38450">
    <property type="entry name" value="STAGE V SPORULATION PROTEIN AC-RELATED"/>
    <property type="match status" value="1"/>
</dbReference>
<dbReference type="EMBL" id="FQUW01000038">
    <property type="protein sequence ID" value="SHF55052.1"/>
    <property type="molecule type" value="Genomic_DNA"/>
</dbReference>
<proteinExistence type="predicted"/>
<keyword evidence="3" id="KW-1185">Reference proteome</keyword>
<reference evidence="3" key="1">
    <citation type="submission" date="2016-11" db="EMBL/GenBank/DDBJ databases">
        <authorList>
            <person name="Varghese N."/>
            <person name="Submissions S."/>
        </authorList>
    </citation>
    <scope>NUCLEOTIDE SEQUENCE [LARGE SCALE GENOMIC DNA]</scope>
    <source>
        <strain evidence="3">DSM 11792</strain>
    </source>
</reference>
<keyword evidence="1" id="KW-0472">Membrane</keyword>
<accession>A0A1M5CKV5</accession>
<feature type="transmembrane region" description="Helical" evidence="1">
    <location>
        <begin position="57"/>
        <end position="77"/>
    </location>
</feature>
<feature type="transmembrane region" description="Helical" evidence="1">
    <location>
        <begin position="89"/>
        <end position="114"/>
    </location>
</feature>
<dbReference type="NCBIfam" id="TIGR02839">
    <property type="entry name" value="spore_V_AE"/>
    <property type="match status" value="1"/>
</dbReference>
<dbReference type="Proteomes" id="UP000184196">
    <property type="component" value="Unassembled WGS sequence"/>
</dbReference>
<dbReference type="AlphaFoldDB" id="A0A1M5CKV5"/>
<organism evidence="2 3">
    <name type="scientific">Desulfofundulus australicus DSM 11792</name>
    <dbReference type="NCBI Taxonomy" id="1121425"/>
    <lineage>
        <taxon>Bacteria</taxon>
        <taxon>Bacillati</taxon>
        <taxon>Bacillota</taxon>
        <taxon>Clostridia</taxon>
        <taxon>Eubacteriales</taxon>
        <taxon>Peptococcaceae</taxon>
        <taxon>Desulfofundulus</taxon>
    </lineage>
</organism>
<dbReference type="InterPro" id="IPR005562">
    <property type="entry name" value="SpoVA"/>
</dbReference>
<gene>
    <name evidence="2" type="ORF">SAMN02745218_02563</name>
</gene>
<dbReference type="Pfam" id="PF03862">
    <property type="entry name" value="SpoVAC_SpoVAEB"/>
    <property type="match status" value="1"/>
</dbReference>
<name>A0A1M5CKV5_9FIRM</name>
<sequence>MMFLKAFIVGGLLCVIAQLLMDLTGHKVTPAHVLVGFVTAGAILSALGLYQPLVNWAGAGATVPLSGFGHLLAQGAIGEVQEKGLLGAFSGGVAATAAGITAAVVFGYLAALAFRPKG</sequence>
<evidence type="ECO:0000313" key="2">
    <source>
        <dbReference type="EMBL" id="SHF55052.1"/>
    </source>
</evidence>
<evidence type="ECO:0000313" key="3">
    <source>
        <dbReference type="Proteomes" id="UP000184196"/>
    </source>
</evidence>
<protein>
    <submittedName>
        <fullName evidence="2">Stage V sporulation protein AE</fullName>
    </submittedName>
</protein>
<evidence type="ECO:0000256" key="1">
    <source>
        <dbReference type="SAM" id="Phobius"/>
    </source>
</evidence>
<keyword evidence="1" id="KW-0812">Transmembrane</keyword>
<feature type="transmembrane region" description="Helical" evidence="1">
    <location>
        <begin position="31"/>
        <end position="50"/>
    </location>
</feature>
<dbReference type="OrthoDB" id="9797988at2"/>
<keyword evidence="1" id="KW-1133">Transmembrane helix</keyword>